<comment type="caution">
    <text evidence="7">The sequence shown here is derived from an EMBL/GenBank/DDBJ whole genome shotgun (WGS) entry which is preliminary data.</text>
</comment>
<dbReference type="PANTHER" id="PTHR30055:SF234">
    <property type="entry name" value="HTH-TYPE TRANSCRIPTIONAL REGULATOR BETI"/>
    <property type="match status" value="1"/>
</dbReference>
<protein>
    <submittedName>
        <fullName evidence="7">TetR family transcriptional regulator C-terminal domain-containing protein</fullName>
    </submittedName>
</protein>
<keyword evidence="3" id="KW-0238">DNA-binding</keyword>
<evidence type="ECO:0000256" key="2">
    <source>
        <dbReference type="ARBA" id="ARBA00023015"/>
    </source>
</evidence>
<evidence type="ECO:0000256" key="1">
    <source>
        <dbReference type="ARBA" id="ARBA00022491"/>
    </source>
</evidence>
<dbReference type="InterPro" id="IPR036271">
    <property type="entry name" value="Tet_transcr_reg_TetR-rel_C_sf"/>
</dbReference>
<feature type="domain" description="HTH tetR-type" evidence="5">
    <location>
        <begin position="37"/>
        <end position="73"/>
    </location>
</feature>
<evidence type="ECO:0000313" key="8">
    <source>
        <dbReference type="Proteomes" id="UP001500466"/>
    </source>
</evidence>
<evidence type="ECO:0000256" key="3">
    <source>
        <dbReference type="ARBA" id="ARBA00023125"/>
    </source>
</evidence>
<sequence length="222" mass="23695">MSDTSASARIPATARRVGRRSGRKRADVLAHVCLVVGERGADATRFADVAEASGVPVSTLQYYFGTLDDMLIAAFRHAALRDVAAVRAALAPLADPWERLSTACAFALGFCEAAAPYSWHLRVEAWRWAQRDPVWRAEVLADAADWRKIIAETVAEGVAAGRFRADADPDQVALQALAMSGGIGLAAALPDPAVTAERAHRLLVDMLARLLGPTRAPAEPDS</sequence>
<organism evidence="7 8">
    <name type="scientific">Yinghuangia aomiensis</name>
    <dbReference type="NCBI Taxonomy" id="676205"/>
    <lineage>
        <taxon>Bacteria</taxon>
        <taxon>Bacillati</taxon>
        <taxon>Actinomycetota</taxon>
        <taxon>Actinomycetes</taxon>
        <taxon>Kitasatosporales</taxon>
        <taxon>Streptomycetaceae</taxon>
        <taxon>Yinghuangia</taxon>
    </lineage>
</organism>
<gene>
    <name evidence="7" type="ORF">GCM10023205_08890</name>
</gene>
<keyword evidence="1" id="KW-0678">Repressor</keyword>
<keyword evidence="4" id="KW-0804">Transcription</keyword>
<dbReference type="RefSeq" id="WP_345673904.1">
    <property type="nucleotide sequence ID" value="NZ_BAABHS010000002.1"/>
</dbReference>
<dbReference type="Gene3D" id="1.10.357.10">
    <property type="entry name" value="Tetracycline Repressor, domain 2"/>
    <property type="match status" value="1"/>
</dbReference>
<dbReference type="InterPro" id="IPR001647">
    <property type="entry name" value="HTH_TetR"/>
</dbReference>
<dbReference type="SUPFAM" id="SSF48498">
    <property type="entry name" value="Tetracyclin repressor-like, C-terminal domain"/>
    <property type="match status" value="1"/>
</dbReference>
<dbReference type="EMBL" id="BAABHS010000002">
    <property type="protein sequence ID" value="GAA4950440.1"/>
    <property type="molecule type" value="Genomic_DNA"/>
</dbReference>
<keyword evidence="8" id="KW-1185">Reference proteome</keyword>
<dbReference type="Proteomes" id="UP001500466">
    <property type="component" value="Unassembled WGS sequence"/>
</dbReference>
<accession>A0ABP9GR84</accession>
<keyword evidence="2" id="KW-0805">Transcription regulation</keyword>
<evidence type="ECO:0000313" key="7">
    <source>
        <dbReference type="EMBL" id="GAA4950440.1"/>
    </source>
</evidence>
<dbReference type="InterPro" id="IPR050109">
    <property type="entry name" value="HTH-type_TetR-like_transc_reg"/>
</dbReference>
<evidence type="ECO:0000256" key="4">
    <source>
        <dbReference type="ARBA" id="ARBA00023163"/>
    </source>
</evidence>
<dbReference type="InterPro" id="IPR039538">
    <property type="entry name" value="BetI_C"/>
</dbReference>
<dbReference type="Pfam" id="PF13977">
    <property type="entry name" value="TetR_C_6"/>
    <property type="match status" value="1"/>
</dbReference>
<name>A0ABP9GR84_9ACTN</name>
<evidence type="ECO:0000259" key="5">
    <source>
        <dbReference type="Pfam" id="PF00440"/>
    </source>
</evidence>
<feature type="domain" description="BetI-type transcriptional repressor C-terminal" evidence="6">
    <location>
        <begin position="99"/>
        <end position="211"/>
    </location>
</feature>
<dbReference type="PANTHER" id="PTHR30055">
    <property type="entry name" value="HTH-TYPE TRANSCRIPTIONAL REGULATOR RUTR"/>
    <property type="match status" value="1"/>
</dbReference>
<reference evidence="8" key="1">
    <citation type="journal article" date="2019" name="Int. J. Syst. Evol. Microbiol.">
        <title>The Global Catalogue of Microorganisms (GCM) 10K type strain sequencing project: providing services to taxonomists for standard genome sequencing and annotation.</title>
        <authorList>
            <consortium name="The Broad Institute Genomics Platform"/>
            <consortium name="The Broad Institute Genome Sequencing Center for Infectious Disease"/>
            <person name="Wu L."/>
            <person name="Ma J."/>
        </authorList>
    </citation>
    <scope>NUCLEOTIDE SEQUENCE [LARGE SCALE GENOMIC DNA]</scope>
    <source>
        <strain evidence="8">JCM 17986</strain>
    </source>
</reference>
<evidence type="ECO:0000259" key="6">
    <source>
        <dbReference type="Pfam" id="PF13977"/>
    </source>
</evidence>
<dbReference type="InterPro" id="IPR009057">
    <property type="entry name" value="Homeodomain-like_sf"/>
</dbReference>
<dbReference type="SUPFAM" id="SSF46689">
    <property type="entry name" value="Homeodomain-like"/>
    <property type="match status" value="1"/>
</dbReference>
<dbReference type="Pfam" id="PF00440">
    <property type="entry name" value="TetR_N"/>
    <property type="match status" value="1"/>
</dbReference>
<proteinExistence type="predicted"/>